<dbReference type="GeneID" id="102905731"/>
<dbReference type="InterPro" id="IPR000276">
    <property type="entry name" value="GPCR_Rhodpsn"/>
</dbReference>
<dbReference type="GO" id="GO:0007193">
    <property type="term" value="P:adenylate cyclase-inhibiting G protein-coupled receptor signaling pathway"/>
    <property type="evidence" value="ECO:0007669"/>
    <property type="project" value="Ensembl"/>
</dbReference>
<protein>
    <recommendedName>
        <fullName evidence="3">C5a anaphylatoxin chemotactic receptor 1</fullName>
    </recommendedName>
    <alternativeName>
        <fullName evidence="18">C5a anaphylatoxin chemotactic receptor</fullName>
    </alternativeName>
</protein>
<dbReference type="GO" id="GO:0007200">
    <property type="term" value="P:phospholipase C-activating G protein-coupled receptor signaling pathway"/>
    <property type="evidence" value="ECO:0007669"/>
    <property type="project" value="TreeGrafter"/>
</dbReference>
<evidence type="ECO:0000256" key="1">
    <source>
        <dbReference type="ARBA" id="ARBA00004541"/>
    </source>
</evidence>
<evidence type="ECO:0000256" key="19">
    <source>
        <dbReference type="ARBA" id="ARBA00045990"/>
    </source>
</evidence>
<sequence>MEPTNKSAIDYSNYNYPDENINFDVPVDGGPPQLWHPGDIVALIIYSAVFLVGVPGNALVVWVTAFEARRTINAIWFLNLAVADLLSCAALPVLFVALIKYDNWPFNNQTCVILPSLILLNMYASILLLATISADRFLLVFNPIWCQKVRGTRLAWMACGAAWTLALLLTIPSFLFRQVHEDFLSKKRTCGINYGKGGIHKERAVTMLRLIMGFVLPLLTLSLCYTFLLLRTWSRRATRSTKTLKVVVAVVTCFFVFWLPYQVTGAMMGWLPQSSPTFLKVQRLNSLCVSLAYINCCVNPIIYVVAGQSFQGRLRRSLPSIIRNVLSEDSVARDSKSFTRSTVDTPTLKSQAV</sequence>
<evidence type="ECO:0000256" key="8">
    <source>
        <dbReference type="ARBA" id="ARBA00022692"/>
    </source>
</evidence>
<evidence type="ECO:0000256" key="11">
    <source>
        <dbReference type="ARBA" id="ARBA00023136"/>
    </source>
</evidence>
<evidence type="ECO:0000313" key="24">
    <source>
        <dbReference type="Proteomes" id="UP000694547"/>
    </source>
</evidence>
<dbReference type="Pfam" id="PF00001">
    <property type="entry name" value="7tm_1"/>
    <property type="match status" value="1"/>
</dbReference>
<feature type="transmembrane region" description="Helical" evidence="21">
    <location>
        <begin position="75"/>
        <end position="101"/>
    </location>
</feature>
<dbReference type="PANTHER" id="PTHR24225:SF29">
    <property type="entry name" value="C5A ANAPHYLATOXIN CHEMOTACTIC RECEPTOR 1"/>
    <property type="match status" value="1"/>
</dbReference>
<reference evidence="23 24" key="1">
    <citation type="submission" date="2018-10" db="EMBL/GenBank/DDBJ databases">
        <title>Improved assembly of the deer mouse Peromyscus maniculatus genome.</title>
        <authorList>
            <person name="Lassance J.-M."/>
            <person name="Hoekstra H.E."/>
        </authorList>
    </citation>
    <scope>NUCLEOTIDE SEQUENCE [LARGE SCALE GENOMIC DNA]</scope>
</reference>
<comment type="similarity">
    <text evidence="17">Belongs to the chemokine-like receptor (CMKLR) family.</text>
</comment>
<dbReference type="FunFam" id="1.20.1070.10:FF:000034">
    <property type="entry name" value="G-protein coupled receptor 1"/>
    <property type="match status" value="1"/>
</dbReference>
<dbReference type="GO" id="GO:0032494">
    <property type="term" value="P:response to peptidoglycan"/>
    <property type="evidence" value="ECO:0007669"/>
    <property type="project" value="Ensembl"/>
</dbReference>
<feature type="transmembrane region" description="Helical" evidence="21">
    <location>
        <begin position="243"/>
        <end position="264"/>
    </location>
</feature>
<keyword evidence="9 21" id="KW-1133">Transmembrane helix</keyword>
<keyword evidence="5" id="KW-0145">Chemotaxis</keyword>
<dbReference type="SUPFAM" id="SSF81321">
    <property type="entry name" value="Family A G protein-coupled receptor-like"/>
    <property type="match status" value="1"/>
</dbReference>
<evidence type="ECO:0000256" key="10">
    <source>
        <dbReference type="ARBA" id="ARBA00023040"/>
    </source>
</evidence>
<keyword evidence="7" id="KW-0765">Sulfation</keyword>
<dbReference type="GO" id="GO:0050679">
    <property type="term" value="P:positive regulation of epithelial cell proliferation"/>
    <property type="evidence" value="ECO:0007669"/>
    <property type="project" value="Ensembl"/>
</dbReference>
<evidence type="ECO:0000256" key="14">
    <source>
        <dbReference type="ARBA" id="ARBA00023180"/>
    </source>
</evidence>
<dbReference type="GO" id="GO:0004930">
    <property type="term" value="F:G protein-coupled receptor activity"/>
    <property type="evidence" value="ECO:0007669"/>
    <property type="project" value="UniProtKB-KW"/>
</dbReference>
<evidence type="ECO:0000256" key="13">
    <source>
        <dbReference type="ARBA" id="ARBA00023170"/>
    </source>
</evidence>
<gene>
    <name evidence="23" type="primary">C5ar1</name>
</gene>
<dbReference type="PRINTS" id="PR01104">
    <property type="entry name" value="ANPHYLATOXNR"/>
</dbReference>
<evidence type="ECO:0000256" key="2">
    <source>
        <dbReference type="ARBA" id="ARBA00004651"/>
    </source>
</evidence>
<dbReference type="PRINTS" id="PR00426">
    <property type="entry name" value="C5ANPHYLTXNR"/>
</dbReference>
<dbReference type="GO" id="GO:0010575">
    <property type="term" value="P:positive regulation of vascular endothelial growth factor production"/>
    <property type="evidence" value="ECO:0007669"/>
    <property type="project" value="Ensembl"/>
</dbReference>
<evidence type="ECO:0000256" key="18">
    <source>
        <dbReference type="ARBA" id="ARBA00033421"/>
    </source>
</evidence>
<dbReference type="GO" id="GO:0045177">
    <property type="term" value="C:apical part of cell"/>
    <property type="evidence" value="ECO:0007669"/>
    <property type="project" value="Ensembl"/>
</dbReference>
<dbReference type="GO" id="GO:0001774">
    <property type="term" value="P:microglial cell activation"/>
    <property type="evidence" value="ECO:0007669"/>
    <property type="project" value="Ensembl"/>
</dbReference>
<evidence type="ECO:0000256" key="20">
    <source>
        <dbReference type="RuleBase" id="RU000688"/>
    </source>
</evidence>
<evidence type="ECO:0000256" key="12">
    <source>
        <dbReference type="ARBA" id="ARBA00023157"/>
    </source>
</evidence>
<evidence type="ECO:0000256" key="5">
    <source>
        <dbReference type="ARBA" id="ARBA00022500"/>
    </source>
</evidence>
<dbReference type="GO" id="GO:0070374">
    <property type="term" value="P:positive regulation of ERK1 and ERK2 cascade"/>
    <property type="evidence" value="ECO:0007669"/>
    <property type="project" value="Ensembl"/>
</dbReference>
<feature type="transmembrane region" description="Helical" evidence="21">
    <location>
        <begin position="40"/>
        <end position="63"/>
    </location>
</feature>
<dbReference type="GO" id="GO:0099172">
    <property type="term" value="P:presynapse organization"/>
    <property type="evidence" value="ECO:0007669"/>
    <property type="project" value="Ensembl"/>
</dbReference>
<keyword evidence="16" id="KW-0968">Cytoplasmic vesicle</keyword>
<comment type="subcellular location">
    <subcellularLocation>
        <location evidence="2">Cell membrane</location>
        <topology evidence="2">Multi-pass membrane protein</topology>
    </subcellularLocation>
    <subcellularLocation>
        <location evidence="1">Cytoplasmic vesicle</location>
    </subcellularLocation>
</comment>
<dbReference type="GO" id="GO:0097242">
    <property type="term" value="P:amyloid-beta clearance"/>
    <property type="evidence" value="ECO:0007669"/>
    <property type="project" value="Ensembl"/>
</dbReference>
<feature type="transmembrane region" description="Helical" evidence="21">
    <location>
        <begin position="113"/>
        <end position="134"/>
    </location>
</feature>
<evidence type="ECO:0000256" key="17">
    <source>
        <dbReference type="ARBA" id="ARBA00025736"/>
    </source>
</evidence>
<dbReference type="InterPro" id="IPR002234">
    <property type="entry name" value="Anphylx_rcpt_C3a/C5a1-2"/>
</dbReference>
<organism evidence="23 24">
    <name type="scientific">Peromyscus maniculatus bairdii</name>
    <name type="common">Prairie deer mouse</name>
    <dbReference type="NCBI Taxonomy" id="230844"/>
    <lineage>
        <taxon>Eukaryota</taxon>
        <taxon>Metazoa</taxon>
        <taxon>Chordata</taxon>
        <taxon>Craniata</taxon>
        <taxon>Vertebrata</taxon>
        <taxon>Euteleostomi</taxon>
        <taxon>Mammalia</taxon>
        <taxon>Eutheria</taxon>
        <taxon>Euarchontoglires</taxon>
        <taxon>Glires</taxon>
        <taxon>Rodentia</taxon>
        <taxon>Myomorpha</taxon>
        <taxon>Muroidea</taxon>
        <taxon>Cricetidae</taxon>
        <taxon>Neotominae</taxon>
        <taxon>Peromyscus</taxon>
    </lineage>
</organism>
<evidence type="ECO:0000256" key="6">
    <source>
        <dbReference type="ARBA" id="ARBA00022553"/>
    </source>
</evidence>
<feature type="transmembrane region" description="Helical" evidence="21">
    <location>
        <begin position="210"/>
        <end position="231"/>
    </location>
</feature>
<evidence type="ECO:0000313" key="23">
    <source>
        <dbReference type="Ensembl" id="ENSPEMP00000001922.2"/>
    </source>
</evidence>
<dbReference type="Ensembl" id="ENSPEMT00000002375.2">
    <property type="protein sequence ID" value="ENSPEMP00000001922.2"/>
    <property type="gene ID" value="ENSPEMG00000001838.2"/>
</dbReference>
<keyword evidence="12" id="KW-1015">Disulfide bond</keyword>
<dbReference type="GO" id="GO:0004878">
    <property type="term" value="F:complement component C5a receptor activity"/>
    <property type="evidence" value="ECO:0007669"/>
    <property type="project" value="Ensembl"/>
</dbReference>
<evidence type="ECO:0000256" key="21">
    <source>
        <dbReference type="SAM" id="Phobius"/>
    </source>
</evidence>
<dbReference type="PRINTS" id="PR00237">
    <property type="entry name" value="GPCRRHODOPSN"/>
</dbReference>
<dbReference type="GO" id="GO:0016323">
    <property type="term" value="C:basolateral plasma membrane"/>
    <property type="evidence" value="ECO:0007669"/>
    <property type="project" value="Ensembl"/>
</dbReference>
<dbReference type="PROSITE" id="PS00237">
    <property type="entry name" value="G_PROTEIN_RECEP_F1_1"/>
    <property type="match status" value="1"/>
</dbReference>
<dbReference type="AlphaFoldDB" id="A0A6I9M721"/>
<dbReference type="GO" id="GO:0010759">
    <property type="term" value="P:positive regulation of macrophage chemotaxis"/>
    <property type="evidence" value="ECO:0007669"/>
    <property type="project" value="Ensembl"/>
</dbReference>
<dbReference type="GO" id="GO:0042789">
    <property type="term" value="P:mRNA transcription by RNA polymerase II"/>
    <property type="evidence" value="ECO:0007669"/>
    <property type="project" value="Ensembl"/>
</dbReference>
<evidence type="ECO:0000259" key="22">
    <source>
        <dbReference type="PROSITE" id="PS50262"/>
    </source>
</evidence>
<dbReference type="CTD" id="728"/>
<dbReference type="GO" id="GO:0030593">
    <property type="term" value="P:neutrophil chemotaxis"/>
    <property type="evidence" value="ECO:0007669"/>
    <property type="project" value="Ensembl"/>
</dbReference>
<reference evidence="23" key="2">
    <citation type="submission" date="2025-08" db="UniProtKB">
        <authorList>
            <consortium name="Ensembl"/>
        </authorList>
    </citation>
    <scope>IDENTIFICATION</scope>
</reference>
<dbReference type="GO" id="GO:0045766">
    <property type="term" value="P:positive regulation of angiogenesis"/>
    <property type="evidence" value="ECO:0007669"/>
    <property type="project" value="Ensembl"/>
</dbReference>
<keyword evidence="13 20" id="KW-0675">Receptor</keyword>
<dbReference type="InterPro" id="IPR017452">
    <property type="entry name" value="GPCR_Rhodpsn_7TM"/>
</dbReference>
<feature type="transmembrane region" description="Helical" evidence="21">
    <location>
        <begin position="154"/>
        <end position="176"/>
    </location>
</feature>
<feature type="domain" description="G-protein coupled receptors family 1 profile" evidence="22">
    <location>
        <begin position="56"/>
        <end position="303"/>
    </location>
</feature>
<keyword evidence="24" id="KW-1185">Reference proteome</keyword>
<name>A0A6I9M721_PERMB</name>
<keyword evidence="8 20" id="KW-0812">Transmembrane</keyword>
<dbReference type="PANTHER" id="PTHR24225">
    <property type="entry name" value="CHEMOTACTIC RECEPTOR"/>
    <property type="match status" value="1"/>
</dbReference>
<comment type="similarity">
    <text evidence="20">Belongs to the G-protein coupled receptor 1 family.</text>
</comment>
<dbReference type="GO" id="GO:0050890">
    <property type="term" value="P:cognition"/>
    <property type="evidence" value="ECO:0007669"/>
    <property type="project" value="Ensembl"/>
</dbReference>
<evidence type="ECO:0000256" key="3">
    <source>
        <dbReference type="ARBA" id="ARBA00016344"/>
    </source>
</evidence>
<dbReference type="OrthoDB" id="9835842at2759"/>
<accession>A0A6I9M721</accession>
<comment type="function">
    <text evidence="19">Receptor for the chemotactic and inflammatory peptide anaphylatoxin C5a. The ligand interacts with at least two sites on the receptor: a high-affinity site on the extracellular N-terminus, and a second site in the transmembrane region which activates downstream signaling events. Receptor activation stimulates chemotaxis, granule enzyme release, intracellular calcium release and superoxide anion production.</text>
</comment>
<dbReference type="GO" id="GO:0031410">
    <property type="term" value="C:cytoplasmic vesicle"/>
    <property type="evidence" value="ECO:0007669"/>
    <property type="project" value="UniProtKB-SubCell"/>
</dbReference>
<evidence type="ECO:0000256" key="7">
    <source>
        <dbReference type="ARBA" id="ARBA00022641"/>
    </source>
</evidence>
<keyword evidence="15 20" id="KW-0807">Transducer</keyword>
<dbReference type="Proteomes" id="UP000694547">
    <property type="component" value="Chromosome 1"/>
</dbReference>
<dbReference type="RefSeq" id="XP_006991547.2">
    <property type="nucleotide sequence ID" value="XM_006991485.4"/>
</dbReference>
<keyword evidence="11 21" id="KW-0472">Membrane</keyword>
<keyword evidence="6" id="KW-0597">Phosphoprotein</keyword>
<reference evidence="23" key="3">
    <citation type="submission" date="2025-09" db="UniProtKB">
        <authorList>
            <consortium name="Ensembl"/>
        </authorList>
    </citation>
    <scope>IDENTIFICATION</scope>
</reference>
<proteinExistence type="inferred from homology"/>
<dbReference type="GeneTree" id="ENSGT01140000282544"/>
<dbReference type="GO" id="GO:0050830">
    <property type="term" value="P:defense response to Gram-positive bacterium"/>
    <property type="evidence" value="ECO:0007669"/>
    <property type="project" value="Ensembl"/>
</dbReference>
<dbReference type="PROSITE" id="PS50262">
    <property type="entry name" value="G_PROTEIN_RECEP_F1_2"/>
    <property type="match status" value="1"/>
</dbReference>
<evidence type="ECO:0000256" key="15">
    <source>
        <dbReference type="ARBA" id="ARBA00023224"/>
    </source>
</evidence>
<evidence type="ECO:0000256" key="16">
    <source>
        <dbReference type="ARBA" id="ARBA00023329"/>
    </source>
</evidence>
<keyword evidence="14" id="KW-0325">Glycoprotein</keyword>
<feature type="transmembrane region" description="Helical" evidence="21">
    <location>
        <begin position="284"/>
        <end position="306"/>
    </location>
</feature>
<evidence type="ECO:0000256" key="9">
    <source>
        <dbReference type="ARBA" id="ARBA00022989"/>
    </source>
</evidence>
<keyword evidence="4" id="KW-1003">Cell membrane</keyword>
<evidence type="ECO:0000256" key="4">
    <source>
        <dbReference type="ARBA" id="ARBA00022475"/>
    </source>
</evidence>
<keyword evidence="10 20" id="KW-0297">G-protein coupled receptor</keyword>
<dbReference type="InterPro" id="IPR000826">
    <property type="entry name" value="Formyl_rcpt-rel"/>
</dbReference>
<dbReference type="Gene3D" id="1.20.1070.10">
    <property type="entry name" value="Rhodopsin 7-helix transmembrane proteins"/>
    <property type="match status" value="1"/>
</dbReference>
<dbReference type="GO" id="GO:0007204">
    <property type="term" value="P:positive regulation of cytosolic calcium ion concentration"/>
    <property type="evidence" value="ECO:0007669"/>
    <property type="project" value="TreeGrafter"/>
</dbReference>
<dbReference type="GO" id="GO:0048143">
    <property type="term" value="P:astrocyte activation"/>
    <property type="evidence" value="ECO:0007669"/>
    <property type="project" value="Ensembl"/>
</dbReference>
<dbReference type="GO" id="GO:0090023">
    <property type="term" value="P:positive regulation of neutrophil chemotaxis"/>
    <property type="evidence" value="ECO:0007669"/>
    <property type="project" value="Ensembl"/>
</dbReference>